<keyword evidence="2" id="KW-1185">Reference proteome</keyword>
<evidence type="ECO:0000313" key="2">
    <source>
        <dbReference type="Proteomes" id="UP000299102"/>
    </source>
</evidence>
<dbReference type="Proteomes" id="UP000299102">
    <property type="component" value="Unassembled WGS sequence"/>
</dbReference>
<name>A0A4C1XCF7_EUMVA</name>
<dbReference type="EMBL" id="BGZK01000804">
    <property type="protein sequence ID" value="GBP61108.1"/>
    <property type="molecule type" value="Genomic_DNA"/>
</dbReference>
<gene>
    <name evidence="1" type="ORF">EVAR_89774_1</name>
</gene>
<comment type="caution">
    <text evidence="1">The sequence shown here is derived from an EMBL/GenBank/DDBJ whole genome shotgun (WGS) entry which is preliminary data.</text>
</comment>
<organism evidence="1 2">
    <name type="scientific">Eumeta variegata</name>
    <name type="common">Bagworm moth</name>
    <name type="synonym">Eumeta japonica</name>
    <dbReference type="NCBI Taxonomy" id="151549"/>
    <lineage>
        <taxon>Eukaryota</taxon>
        <taxon>Metazoa</taxon>
        <taxon>Ecdysozoa</taxon>
        <taxon>Arthropoda</taxon>
        <taxon>Hexapoda</taxon>
        <taxon>Insecta</taxon>
        <taxon>Pterygota</taxon>
        <taxon>Neoptera</taxon>
        <taxon>Endopterygota</taxon>
        <taxon>Lepidoptera</taxon>
        <taxon>Glossata</taxon>
        <taxon>Ditrysia</taxon>
        <taxon>Tineoidea</taxon>
        <taxon>Psychidae</taxon>
        <taxon>Oiketicinae</taxon>
        <taxon>Eumeta</taxon>
    </lineage>
</organism>
<accession>A0A4C1XCF7</accession>
<dbReference type="AlphaFoldDB" id="A0A4C1XCF7"/>
<reference evidence="1 2" key="1">
    <citation type="journal article" date="2019" name="Commun. Biol.">
        <title>The bagworm genome reveals a unique fibroin gene that provides high tensile strength.</title>
        <authorList>
            <person name="Kono N."/>
            <person name="Nakamura H."/>
            <person name="Ohtoshi R."/>
            <person name="Tomita M."/>
            <person name="Numata K."/>
            <person name="Arakawa K."/>
        </authorList>
    </citation>
    <scope>NUCLEOTIDE SEQUENCE [LARGE SCALE GENOMIC DNA]</scope>
</reference>
<proteinExistence type="predicted"/>
<sequence length="84" mass="9488">MSRGAGAGRWTPRTNRHNELRSYSASLTTCVTNLSSHLRDSGYTADHLGTIPIVTKSGFEDGTSEKSRNTLKYYRHEYCVKPFF</sequence>
<evidence type="ECO:0000313" key="1">
    <source>
        <dbReference type="EMBL" id="GBP61108.1"/>
    </source>
</evidence>
<protein>
    <submittedName>
        <fullName evidence="1">Uncharacterized protein</fullName>
    </submittedName>
</protein>